<dbReference type="InterPro" id="IPR041677">
    <property type="entry name" value="DNA2/NAM7_AAA_11"/>
</dbReference>
<dbReference type="GO" id="GO:0016787">
    <property type="term" value="F:hydrolase activity"/>
    <property type="evidence" value="ECO:0007669"/>
    <property type="project" value="UniProtKB-KW"/>
</dbReference>
<dbReference type="InterPro" id="IPR047187">
    <property type="entry name" value="SF1_C_Upf1"/>
</dbReference>
<dbReference type="Gene3D" id="3.40.50.300">
    <property type="entry name" value="P-loop containing nucleotide triphosphate hydrolases"/>
    <property type="match status" value="2"/>
</dbReference>
<dbReference type="PANTHER" id="PTHR43788:SF8">
    <property type="entry name" value="DNA-BINDING PROTEIN SMUBP-2"/>
    <property type="match status" value="1"/>
</dbReference>
<keyword evidence="6" id="KW-0175">Coiled coil</keyword>
<keyword evidence="5" id="KW-0067">ATP-binding</keyword>
<evidence type="ECO:0000259" key="9">
    <source>
        <dbReference type="Pfam" id="PF13087"/>
    </source>
</evidence>
<keyword evidence="3" id="KW-0378">Hydrolase</keyword>
<dbReference type="InterPro" id="IPR024402">
    <property type="entry name" value="DUF2726"/>
</dbReference>
<dbReference type="SUPFAM" id="SSF52540">
    <property type="entry name" value="P-loop containing nucleoside triphosphate hydrolases"/>
    <property type="match status" value="2"/>
</dbReference>
<organism evidence="10 11">
    <name type="scientific">Anaerotruncus massiliensis</name>
    <name type="common">ex Liu et al. 2021</name>
    <dbReference type="NCBI Taxonomy" id="2321404"/>
    <lineage>
        <taxon>Bacteria</taxon>
        <taxon>Bacillati</taxon>
        <taxon>Bacillota</taxon>
        <taxon>Clostridia</taxon>
        <taxon>Eubacteriales</taxon>
        <taxon>Oscillospiraceae</taxon>
        <taxon>Anaerotruncus</taxon>
    </lineage>
</organism>
<dbReference type="Gene3D" id="3.40.960.10">
    <property type="entry name" value="VSR Endonuclease"/>
    <property type="match status" value="1"/>
</dbReference>
<comment type="similarity">
    <text evidence="1">Belongs to the DNA2/NAM7 helicase family.</text>
</comment>
<evidence type="ECO:0000259" key="8">
    <source>
        <dbReference type="Pfam" id="PF13086"/>
    </source>
</evidence>
<feature type="coiled-coil region" evidence="6">
    <location>
        <begin position="292"/>
        <end position="329"/>
    </location>
</feature>
<feature type="domain" description="DUF2726" evidence="7">
    <location>
        <begin position="789"/>
        <end position="906"/>
    </location>
</feature>
<dbReference type="PANTHER" id="PTHR43788">
    <property type="entry name" value="DNA2/NAM7 HELICASE FAMILY MEMBER"/>
    <property type="match status" value="1"/>
</dbReference>
<dbReference type="InterPro" id="IPR027417">
    <property type="entry name" value="P-loop_NTPase"/>
</dbReference>
<dbReference type="Pfam" id="PF10881">
    <property type="entry name" value="DUF2726"/>
    <property type="match status" value="1"/>
</dbReference>
<name>A0A498CWU1_9FIRM</name>
<dbReference type="InterPro" id="IPR041679">
    <property type="entry name" value="DNA2/NAM7-like_C"/>
</dbReference>
<keyword evidence="11" id="KW-1185">Reference proteome</keyword>
<evidence type="ECO:0000256" key="3">
    <source>
        <dbReference type="ARBA" id="ARBA00022801"/>
    </source>
</evidence>
<dbReference type="Pfam" id="PF13086">
    <property type="entry name" value="AAA_11"/>
    <property type="match status" value="1"/>
</dbReference>
<dbReference type="EMBL" id="RCHT01000004">
    <property type="protein sequence ID" value="RLL13194.1"/>
    <property type="molecule type" value="Genomic_DNA"/>
</dbReference>
<evidence type="ECO:0000259" key="7">
    <source>
        <dbReference type="Pfam" id="PF10881"/>
    </source>
</evidence>
<evidence type="ECO:0000313" key="11">
    <source>
        <dbReference type="Proteomes" id="UP000276301"/>
    </source>
</evidence>
<dbReference type="InterPro" id="IPR050534">
    <property type="entry name" value="Coronavir_polyprotein_1ab"/>
</dbReference>
<proteinExistence type="inferred from homology"/>
<feature type="domain" description="DNA2/NAM7 helicase-like C-terminal" evidence="9">
    <location>
        <begin position="562"/>
        <end position="735"/>
    </location>
</feature>
<evidence type="ECO:0000256" key="1">
    <source>
        <dbReference type="ARBA" id="ARBA00007913"/>
    </source>
</evidence>
<dbReference type="Pfam" id="PF13087">
    <property type="entry name" value="AAA_12"/>
    <property type="match status" value="1"/>
</dbReference>
<gene>
    <name evidence="10" type="ORF">D4A47_04445</name>
</gene>
<dbReference type="GO" id="GO:0005524">
    <property type="term" value="F:ATP binding"/>
    <property type="evidence" value="ECO:0007669"/>
    <property type="project" value="UniProtKB-KW"/>
</dbReference>
<evidence type="ECO:0000256" key="5">
    <source>
        <dbReference type="ARBA" id="ARBA00022840"/>
    </source>
</evidence>
<evidence type="ECO:0000256" key="2">
    <source>
        <dbReference type="ARBA" id="ARBA00022741"/>
    </source>
</evidence>
<dbReference type="CDD" id="cd18808">
    <property type="entry name" value="SF1_C_Upf1"/>
    <property type="match status" value="1"/>
</dbReference>
<dbReference type="AlphaFoldDB" id="A0A498CWU1"/>
<sequence length="914" mass="105629">MERTELLRYLDFAREHGGLLAVTGTSERVSKIHVDGYQAGKLRGRFAGSGREMSYRFENIRSCHFASPQEQRRFEEYRTCLDAYGAGMEEVERLFTHYQEYYQQIVSQRKEQPHEEAFGEPKTDLKKQAADRLETIFHQAYLQPESLLTHYLLATPADPPETAKEQPILLLSRSNYSQKQAIERALSDRISVIEGPPGTGKTTTILSILANLVISGKRVVVVSKNNSAIENIKEELDGLRLPPFYLRLGNQQIMRELDHTLRSSVRETLDGALGIPERAPDEETLHSLYKRLKAMEADINRLVEIKNRLQEDENALRHMEKRREAFREEPVFRNIDRFQNRSLESIRREIDRIAHALQRLDYTGRYSIWDRIKNSFIWRLDVDSFKSEGLLLQFRLESIYLQRENEQLSAELEHAGLREKQRELAELYDRRYINVSTQALAQFLRAFYTAPERRKAAAEVMQCPEGNLYRGCRQAVRAFYPVILTTADALVYNFSDMLKGAGKIDCVIMDEASQCDLITGLPVLHLAERCIIVGDQKQLSAITDGASGALPAVKEPYDYFRENLLSSVQKVWSLEPTLLREHYRCDYMIINYCNKFYYDGELIIYTEAHQNAMQMVTVDQGKYAQPDRSGSSFCNEREIRAIEELTGPALEKTYVITPFKAQGEHLRSHFHCGKDVCGTIHTFQGRGQDTVFFSTVLNDLPFANNHLSGEHCLFKKELLNVAVSRAKKRFVMVTDAPFLHRKSEEMRDLIDYINSYGQRIPDKTVCLFDGLYRKMRAYTPHDNLDNIFEETVYRHIDTYISRHPQMYCRVKLPLANLITDQAYLDQDPAMRAFVLHHNTHVDFTLCNAIDNPVLAIELDGRFHNTPEQITRDEKKDAAIRHMRIPLWRLSSKAALTAGEFERQIDTLLNQSVFS</sequence>
<keyword evidence="4" id="KW-0347">Helicase</keyword>
<feature type="domain" description="DNA2/NAM7 helicase helicase" evidence="8">
    <location>
        <begin position="174"/>
        <end position="542"/>
    </location>
</feature>
<reference evidence="10 11" key="1">
    <citation type="submission" date="2018-10" db="EMBL/GenBank/DDBJ databases">
        <title>Anaerotruncus faecis sp. nov., isolated from human feces.</title>
        <authorList>
            <person name="Wang Y.-J."/>
        </authorList>
    </citation>
    <scope>NUCLEOTIDE SEQUENCE [LARGE SCALE GENOMIC DNA]</scope>
    <source>
        <strain evidence="10 11">22A2-44</strain>
    </source>
</reference>
<protein>
    <submittedName>
        <fullName evidence="10">DUF2726 domain-containing protein</fullName>
    </submittedName>
</protein>
<accession>A0A498CWU1</accession>
<evidence type="ECO:0000256" key="4">
    <source>
        <dbReference type="ARBA" id="ARBA00022806"/>
    </source>
</evidence>
<dbReference type="Proteomes" id="UP000276301">
    <property type="component" value="Unassembled WGS sequence"/>
</dbReference>
<evidence type="ECO:0000313" key="10">
    <source>
        <dbReference type="EMBL" id="RLL13194.1"/>
    </source>
</evidence>
<dbReference type="GO" id="GO:0043139">
    <property type="term" value="F:5'-3' DNA helicase activity"/>
    <property type="evidence" value="ECO:0007669"/>
    <property type="project" value="TreeGrafter"/>
</dbReference>
<keyword evidence="2" id="KW-0547">Nucleotide-binding</keyword>
<comment type="caution">
    <text evidence="10">The sequence shown here is derived from an EMBL/GenBank/DDBJ whole genome shotgun (WGS) entry which is preliminary data.</text>
</comment>
<dbReference type="RefSeq" id="WP_121586326.1">
    <property type="nucleotide sequence ID" value="NZ_RCHT01000004.1"/>
</dbReference>
<evidence type="ECO:0000256" key="6">
    <source>
        <dbReference type="SAM" id="Coils"/>
    </source>
</evidence>